<evidence type="ECO:0000256" key="6">
    <source>
        <dbReference type="ARBA" id="ARBA00023014"/>
    </source>
</evidence>
<dbReference type="SFLD" id="SFLDG01067">
    <property type="entry name" value="SPASM/twitch_domain_containing"/>
    <property type="match status" value="1"/>
</dbReference>
<keyword evidence="2" id="KW-0004">4Fe-4S</keyword>
<dbReference type="PANTHER" id="PTHR43273">
    <property type="entry name" value="ANAEROBIC SULFATASE-MATURATING ENZYME HOMOLOG ASLB-RELATED"/>
    <property type="match status" value="1"/>
</dbReference>
<dbReference type="InterPro" id="IPR047602">
    <property type="entry name" value="SPASM_CteB-like"/>
</dbReference>
<protein>
    <recommendedName>
        <fullName evidence="7">Radical SAM core domain-containing protein</fullName>
    </recommendedName>
</protein>
<dbReference type="PROSITE" id="PS01305">
    <property type="entry name" value="MOAA_NIFB_PQQE"/>
    <property type="match status" value="1"/>
</dbReference>
<reference evidence="8 9" key="1">
    <citation type="submission" date="2016-11" db="EMBL/GenBank/DDBJ databases">
        <authorList>
            <person name="Jaros S."/>
            <person name="Januszkiewicz K."/>
            <person name="Wedrychowicz H."/>
        </authorList>
    </citation>
    <scope>NUCLEOTIDE SEQUENCE [LARGE SCALE GENOMIC DNA]</scope>
    <source>
        <strain evidence="8 9">DSM 17918</strain>
    </source>
</reference>
<dbReference type="SFLD" id="SFLDG01386">
    <property type="entry name" value="main_SPASM_domain-containing"/>
    <property type="match status" value="1"/>
</dbReference>
<dbReference type="NCBIfam" id="TIGR03974">
    <property type="entry name" value="rSAM_six_Cys"/>
    <property type="match status" value="1"/>
</dbReference>
<dbReference type="CDD" id="cd21124">
    <property type="entry name" value="SPASM_CteB-like"/>
    <property type="match status" value="1"/>
</dbReference>
<evidence type="ECO:0000259" key="7">
    <source>
        <dbReference type="PROSITE" id="PS51918"/>
    </source>
</evidence>
<evidence type="ECO:0000256" key="3">
    <source>
        <dbReference type="ARBA" id="ARBA00022691"/>
    </source>
</evidence>
<feature type="domain" description="Radical SAM core" evidence="7">
    <location>
        <begin position="88"/>
        <end position="320"/>
    </location>
</feature>
<dbReference type="PROSITE" id="PS51918">
    <property type="entry name" value="RADICAL_SAM"/>
    <property type="match status" value="1"/>
</dbReference>
<dbReference type="STRING" id="1121256.SAMN02746089_00326"/>
<dbReference type="InterPro" id="IPR000385">
    <property type="entry name" value="MoaA_NifB_PqqE_Fe-S-bd_CS"/>
</dbReference>
<evidence type="ECO:0000313" key="9">
    <source>
        <dbReference type="Proteomes" id="UP000184088"/>
    </source>
</evidence>
<dbReference type="Gene3D" id="3.20.20.70">
    <property type="entry name" value="Aldolase class I"/>
    <property type="match status" value="1"/>
</dbReference>
<dbReference type="Pfam" id="PF13353">
    <property type="entry name" value="Fer4_12"/>
    <property type="match status" value="1"/>
</dbReference>
<organism evidence="8 9">
    <name type="scientific">Caldanaerobius fijiensis DSM 17918</name>
    <dbReference type="NCBI Taxonomy" id="1121256"/>
    <lineage>
        <taxon>Bacteria</taxon>
        <taxon>Bacillati</taxon>
        <taxon>Bacillota</taxon>
        <taxon>Clostridia</taxon>
        <taxon>Thermoanaerobacterales</taxon>
        <taxon>Thermoanaerobacteraceae</taxon>
        <taxon>Caldanaerobius</taxon>
    </lineage>
</organism>
<evidence type="ECO:0000256" key="2">
    <source>
        <dbReference type="ARBA" id="ARBA00022485"/>
    </source>
</evidence>
<dbReference type="RefSeq" id="WP_073341351.1">
    <property type="nucleotide sequence ID" value="NZ_FQVH01000002.1"/>
</dbReference>
<gene>
    <name evidence="8" type="ORF">SAMN02746089_00326</name>
</gene>
<dbReference type="InterPro" id="IPR023867">
    <property type="entry name" value="Sulphatase_maturase_rSAM"/>
</dbReference>
<keyword evidence="6" id="KW-0411">Iron-sulfur</keyword>
<name>A0A1M4TY21_9THEO</name>
<dbReference type="InterPro" id="IPR024025">
    <property type="entry name" value="SCIFF_rSAM_maturase"/>
</dbReference>
<dbReference type="SFLD" id="SFLDS00029">
    <property type="entry name" value="Radical_SAM"/>
    <property type="match status" value="1"/>
</dbReference>
<evidence type="ECO:0000313" key="8">
    <source>
        <dbReference type="EMBL" id="SHE49340.1"/>
    </source>
</evidence>
<keyword evidence="3" id="KW-0949">S-adenosyl-L-methionine</keyword>
<dbReference type="InterPro" id="IPR013785">
    <property type="entry name" value="Aldolase_TIM"/>
</dbReference>
<dbReference type="GO" id="GO:0051539">
    <property type="term" value="F:4 iron, 4 sulfur cluster binding"/>
    <property type="evidence" value="ECO:0007669"/>
    <property type="project" value="UniProtKB-KW"/>
</dbReference>
<dbReference type="InterPro" id="IPR058240">
    <property type="entry name" value="rSAM_sf"/>
</dbReference>
<evidence type="ECO:0000256" key="4">
    <source>
        <dbReference type="ARBA" id="ARBA00022723"/>
    </source>
</evidence>
<dbReference type="OrthoDB" id="9808591at2"/>
<dbReference type="PANTHER" id="PTHR43273:SF8">
    <property type="entry name" value="RADICAL SAM DOMAIN PROTEIN"/>
    <property type="match status" value="1"/>
</dbReference>
<dbReference type="SUPFAM" id="SSF102114">
    <property type="entry name" value="Radical SAM enzymes"/>
    <property type="match status" value="1"/>
</dbReference>
<dbReference type="NCBIfam" id="TIGR04085">
    <property type="entry name" value="rSAM_more_4Fe4S"/>
    <property type="match status" value="1"/>
</dbReference>
<dbReference type="GO" id="GO:0016491">
    <property type="term" value="F:oxidoreductase activity"/>
    <property type="evidence" value="ECO:0007669"/>
    <property type="project" value="InterPro"/>
</dbReference>
<keyword evidence="4" id="KW-0479">Metal-binding</keyword>
<dbReference type="Proteomes" id="UP000184088">
    <property type="component" value="Unassembled WGS sequence"/>
</dbReference>
<dbReference type="InterPro" id="IPR023885">
    <property type="entry name" value="4Fe4S-binding_SPASM_dom"/>
</dbReference>
<dbReference type="Pfam" id="PF13186">
    <property type="entry name" value="SPASM"/>
    <property type="match status" value="1"/>
</dbReference>
<dbReference type="AlphaFoldDB" id="A0A1M4TY21"/>
<dbReference type="EMBL" id="FQVH01000002">
    <property type="protein sequence ID" value="SHE49340.1"/>
    <property type="molecule type" value="Genomic_DNA"/>
</dbReference>
<accession>A0A1M4TY21</accession>
<evidence type="ECO:0000256" key="1">
    <source>
        <dbReference type="ARBA" id="ARBA00001966"/>
    </source>
</evidence>
<dbReference type="GO" id="GO:0046872">
    <property type="term" value="F:metal ion binding"/>
    <property type="evidence" value="ECO:0007669"/>
    <property type="project" value="UniProtKB-KW"/>
</dbReference>
<dbReference type="InterPro" id="IPR007197">
    <property type="entry name" value="rSAM"/>
</dbReference>
<dbReference type="CDD" id="cd01335">
    <property type="entry name" value="Radical_SAM"/>
    <property type="match status" value="1"/>
</dbReference>
<dbReference type="SFLD" id="SFLDG01384">
    <property type="entry name" value="thioether_bond_formation_requi"/>
    <property type="match status" value="1"/>
</dbReference>
<keyword evidence="5" id="KW-0408">Iron</keyword>
<evidence type="ECO:0000256" key="5">
    <source>
        <dbReference type="ARBA" id="ARBA00023004"/>
    </source>
</evidence>
<sequence>MGVHKFEANGNKIALDVNSNALYMLDDLSYDLIDYIEKELLDDAVRDLGNFYDIENIKEAYEELISLKREGMLFTQDPFENIEIPYGKPVVKSLCLNVAHDCNLRCKYCFASAGDFKGQRQLMSAEVGKKAIDFLIRHSASRNHLEVDMFGGEPLMNFDVVKEVVEYGREQAQKYGKSINFTITTNAVMLNDENMRYINENFYNVVLSLDGRPEVNDRMRVHLDGAGSYGHIVDKIVKMAEMRKNKEYYVRGTYTRYNLDFARDVLHIVDLGVDRVSVEPVVAPESADYALREEDLPVIKEQYKILAEEYIKRYKEGRPFIFFHFNVDLTQGPCLYKRIKGCGAGNEYLAVTPEGDVYPCHQFVGIKEYKMGNVITGEFNQNMQIDFMKTNIYTKPQCSKCWAKYFCSGGCHANAYQYNGNINMPHKLSCDILKIRTEYALMIKAVLSN</sequence>
<keyword evidence="9" id="KW-1185">Reference proteome</keyword>
<comment type="cofactor">
    <cofactor evidence="1">
        <name>[4Fe-4S] cluster</name>
        <dbReference type="ChEBI" id="CHEBI:49883"/>
    </cofactor>
</comment>
<proteinExistence type="predicted"/>